<dbReference type="Pfam" id="PF13414">
    <property type="entry name" value="TPR_11"/>
    <property type="match status" value="1"/>
</dbReference>
<keyword evidence="8" id="KW-1185">Reference proteome</keyword>
<dbReference type="PANTHER" id="PTHR46423">
    <property type="entry name" value="RNA POLYMERASE II-ASSOCIATED PROTEIN 3"/>
    <property type="match status" value="1"/>
</dbReference>
<sequence>MIQSKQAETEKASGNQKFKKGDFVNALTHYSNAINFDPKNPIYWTNRAMTLLKLERFKEAESDCTKGLSLDPKNVKALWRRSIARKNLGLLKEAKDDLSWALMMEPTNKSVIEELKSVELLLKTREAKEKQESILEKVPVSVHKTTNTLPKHISQAIKNDNPKNNLIGTELNNINRKNIEFNPTKPKSTIEFERLWKESKNTPENIIKLLKTIEPNSLPNIFGSSFEEKHFVTIINSLYAHLQKNSDYQWTFKILEGMTKISRMNIALMFLSQNTKQVVNQILDEVSRNIDEKYSHNLKNIRRIFTS</sequence>
<dbReference type="GO" id="GO:0101031">
    <property type="term" value="C:protein folding chaperone complex"/>
    <property type="evidence" value="ECO:0007669"/>
    <property type="project" value="TreeGrafter"/>
</dbReference>
<evidence type="ECO:0000313" key="7">
    <source>
        <dbReference type="EMBL" id="PWA01029.1"/>
    </source>
</evidence>
<dbReference type="Pfam" id="PF13877">
    <property type="entry name" value="RPAP3_C"/>
    <property type="match status" value="1"/>
</dbReference>
<protein>
    <recommendedName>
        <fullName evidence="4">RNA polymerase II-associated protein 3</fullName>
    </recommendedName>
</protein>
<dbReference type="SMART" id="SM00028">
    <property type="entry name" value="TPR"/>
    <property type="match status" value="3"/>
</dbReference>
<dbReference type="InterPro" id="IPR019734">
    <property type="entry name" value="TPR_rpt"/>
</dbReference>
<evidence type="ECO:0000259" key="6">
    <source>
        <dbReference type="Pfam" id="PF13877"/>
    </source>
</evidence>
<dbReference type="PANTHER" id="PTHR46423:SF1">
    <property type="entry name" value="RNA POLYMERASE II-ASSOCIATED PROTEIN 3"/>
    <property type="match status" value="1"/>
</dbReference>
<dbReference type="SUPFAM" id="SSF48452">
    <property type="entry name" value="TPR-like"/>
    <property type="match status" value="1"/>
</dbReference>
<evidence type="ECO:0000256" key="4">
    <source>
        <dbReference type="ARBA" id="ARBA00040133"/>
    </source>
</evidence>
<feature type="repeat" description="TPR" evidence="5">
    <location>
        <begin position="7"/>
        <end position="40"/>
    </location>
</feature>
<dbReference type="InterPro" id="IPR025986">
    <property type="entry name" value="RPAP3-like_C"/>
</dbReference>
<comment type="caution">
    <text evidence="7">The sequence shown here is derived from an EMBL/GenBank/DDBJ whole genome shotgun (WGS) entry which is preliminary data.</text>
</comment>
<keyword evidence="1" id="KW-0677">Repeat</keyword>
<evidence type="ECO:0000256" key="2">
    <source>
        <dbReference type="ARBA" id="ARBA00022803"/>
    </source>
</evidence>
<reference evidence="7 8" key="1">
    <citation type="journal article" date="2018" name="MBio">
        <title>Comparative Genomics Reveals the Core Gene Toolbox for the Fungus-Insect Symbiosis.</title>
        <authorList>
            <person name="Wang Y."/>
            <person name="Stata M."/>
            <person name="Wang W."/>
            <person name="Stajich J.E."/>
            <person name="White M.M."/>
            <person name="Moncalvo J.M."/>
        </authorList>
    </citation>
    <scope>NUCLEOTIDE SEQUENCE [LARGE SCALE GENOMIC DNA]</scope>
    <source>
        <strain evidence="7 8">AUS-126-30</strain>
    </source>
</reference>
<dbReference type="Proteomes" id="UP000245591">
    <property type="component" value="Unassembled WGS sequence"/>
</dbReference>
<dbReference type="PROSITE" id="PS50005">
    <property type="entry name" value="TPR"/>
    <property type="match status" value="1"/>
</dbReference>
<evidence type="ECO:0000256" key="5">
    <source>
        <dbReference type="PROSITE-ProRule" id="PRU00339"/>
    </source>
</evidence>
<accession>A0A2U1J7N7</accession>
<proteinExistence type="inferred from homology"/>
<organism evidence="7 8">
    <name type="scientific">Smittium angustum</name>
    <dbReference type="NCBI Taxonomy" id="133377"/>
    <lineage>
        <taxon>Eukaryota</taxon>
        <taxon>Fungi</taxon>
        <taxon>Fungi incertae sedis</taxon>
        <taxon>Zoopagomycota</taxon>
        <taxon>Kickxellomycotina</taxon>
        <taxon>Harpellomycetes</taxon>
        <taxon>Harpellales</taxon>
        <taxon>Legeriomycetaceae</taxon>
        <taxon>Smittium</taxon>
    </lineage>
</organism>
<dbReference type="Gene3D" id="1.25.40.10">
    <property type="entry name" value="Tetratricopeptide repeat domain"/>
    <property type="match status" value="1"/>
</dbReference>
<keyword evidence="2 5" id="KW-0802">TPR repeat</keyword>
<name>A0A2U1J7N7_SMIAN</name>
<evidence type="ECO:0000256" key="3">
    <source>
        <dbReference type="ARBA" id="ARBA00038275"/>
    </source>
</evidence>
<dbReference type="InterPro" id="IPR051966">
    <property type="entry name" value="RPAP3"/>
</dbReference>
<dbReference type="AlphaFoldDB" id="A0A2U1J7N7"/>
<evidence type="ECO:0000256" key="1">
    <source>
        <dbReference type="ARBA" id="ARBA00022737"/>
    </source>
</evidence>
<dbReference type="InterPro" id="IPR011990">
    <property type="entry name" value="TPR-like_helical_dom_sf"/>
</dbReference>
<evidence type="ECO:0000313" key="8">
    <source>
        <dbReference type="Proteomes" id="UP000245591"/>
    </source>
</evidence>
<gene>
    <name evidence="7" type="ORF">BB558_002889</name>
</gene>
<feature type="domain" description="RNA-polymerase II-associated protein 3-like C-terminal" evidence="6">
    <location>
        <begin position="185"/>
        <end position="276"/>
    </location>
</feature>
<dbReference type="EMBL" id="MBFU01000234">
    <property type="protein sequence ID" value="PWA01029.1"/>
    <property type="molecule type" value="Genomic_DNA"/>
</dbReference>
<comment type="similarity">
    <text evidence="3">Belongs to the RPAP3 family.</text>
</comment>